<feature type="compositionally biased region" description="Low complexity" evidence="1">
    <location>
        <begin position="93"/>
        <end position="115"/>
    </location>
</feature>
<keyword evidence="2" id="KW-0472">Membrane</keyword>
<accession>A0A4S4BZX1</accession>
<gene>
    <name evidence="3" type="ORF">E6C55_10130</name>
</gene>
<comment type="caution">
    <text evidence="3">The sequence shown here is derived from an EMBL/GenBank/DDBJ whole genome shotgun (WGS) entry which is preliminary data.</text>
</comment>
<feature type="transmembrane region" description="Helical" evidence="2">
    <location>
        <begin position="12"/>
        <end position="33"/>
    </location>
</feature>
<keyword evidence="2" id="KW-0812">Transmembrane</keyword>
<dbReference type="EMBL" id="SSOB01000010">
    <property type="protein sequence ID" value="THF80830.1"/>
    <property type="molecule type" value="Genomic_DNA"/>
</dbReference>
<protein>
    <submittedName>
        <fullName evidence="3">Uncharacterized protein</fullName>
    </submittedName>
</protein>
<organism evidence="3 4">
    <name type="scientific">Cohnella fermenti</name>
    <dbReference type="NCBI Taxonomy" id="2565925"/>
    <lineage>
        <taxon>Bacteria</taxon>
        <taxon>Bacillati</taxon>
        <taxon>Bacillota</taxon>
        <taxon>Bacilli</taxon>
        <taxon>Bacillales</taxon>
        <taxon>Paenibacillaceae</taxon>
        <taxon>Cohnella</taxon>
    </lineage>
</organism>
<keyword evidence="4" id="KW-1185">Reference proteome</keyword>
<dbReference type="Proteomes" id="UP000310636">
    <property type="component" value="Unassembled WGS sequence"/>
</dbReference>
<dbReference type="RefSeq" id="WP_136369669.1">
    <property type="nucleotide sequence ID" value="NZ_SSOB01000010.1"/>
</dbReference>
<evidence type="ECO:0000313" key="3">
    <source>
        <dbReference type="EMBL" id="THF80830.1"/>
    </source>
</evidence>
<evidence type="ECO:0000313" key="4">
    <source>
        <dbReference type="Proteomes" id="UP000310636"/>
    </source>
</evidence>
<proteinExistence type="predicted"/>
<keyword evidence="2" id="KW-1133">Transmembrane helix</keyword>
<dbReference type="AlphaFoldDB" id="A0A4S4BZX1"/>
<evidence type="ECO:0000256" key="1">
    <source>
        <dbReference type="SAM" id="MobiDB-lite"/>
    </source>
</evidence>
<evidence type="ECO:0000256" key="2">
    <source>
        <dbReference type="SAM" id="Phobius"/>
    </source>
</evidence>
<sequence length="234" mass="24230">MDNSNKRVKPRTWIAIGAAAMLVLTIAAVAIGYRIGQVTDRLVQAPVPEATQSPSPEPREEATEPTAAGEASPPPAAEEAGGGEAERAEPNGPTASPPAAKEAEPAAAEAGGAAEDPVRAEYEARFAKLRTGCQAKAGQLSGEVVAYIKQARQSGGKVSADELQEQFMEEIAASEAECDRQFDAIVADAEKEYGGSEAGEKQLTEWRSGYSASKGKARMTAMAAILAAWGAGAE</sequence>
<name>A0A4S4BZX1_9BACL</name>
<reference evidence="3 4" key="1">
    <citation type="submission" date="2019-04" db="EMBL/GenBank/DDBJ databases">
        <title>Cohnella sp. nov. isolated from preserved vegetables.</title>
        <authorList>
            <person name="Lin S.-Y."/>
            <person name="Hung M.-H."/>
            <person name="Young C.-C."/>
        </authorList>
    </citation>
    <scope>NUCLEOTIDE SEQUENCE [LARGE SCALE GENOMIC DNA]</scope>
    <source>
        <strain evidence="3 4">CC-MHH1044</strain>
    </source>
</reference>
<feature type="region of interest" description="Disordered" evidence="1">
    <location>
        <begin position="46"/>
        <end position="116"/>
    </location>
</feature>
<dbReference type="OrthoDB" id="2609221at2"/>